<dbReference type="Proteomes" id="UP001358586">
    <property type="component" value="Chromosome 6"/>
</dbReference>
<gene>
    <name evidence="1" type="ORF">PVK06_021302</name>
</gene>
<dbReference type="EMBL" id="JARKNE010000006">
    <property type="protein sequence ID" value="KAK5826384.1"/>
    <property type="molecule type" value="Genomic_DNA"/>
</dbReference>
<accession>A0ABR0PPM5</accession>
<organism evidence="1 2">
    <name type="scientific">Gossypium arboreum</name>
    <name type="common">Tree cotton</name>
    <name type="synonym">Gossypium nanking</name>
    <dbReference type="NCBI Taxonomy" id="29729"/>
    <lineage>
        <taxon>Eukaryota</taxon>
        <taxon>Viridiplantae</taxon>
        <taxon>Streptophyta</taxon>
        <taxon>Embryophyta</taxon>
        <taxon>Tracheophyta</taxon>
        <taxon>Spermatophyta</taxon>
        <taxon>Magnoliopsida</taxon>
        <taxon>eudicotyledons</taxon>
        <taxon>Gunneridae</taxon>
        <taxon>Pentapetalae</taxon>
        <taxon>rosids</taxon>
        <taxon>malvids</taxon>
        <taxon>Malvales</taxon>
        <taxon>Malvaceae</taxon>
        <taxon>Malvoideae</taxon>
        <taxon>Gossypium</taxon>
    </lineage>
</organism>
<proteinExistence type="predicted"/>
<protein>
    <submittedName>
        <fullName evidence="1">Uncharacterized protein</fullName>
    </submittedName>
</protein>
<reference evidence="1 2" key="1">
    <citation type="submission" date="2023-03" db="EMBL/GenBank/DDBJ databases">
        <title>WGS of Gossypium arboreum.</title>
        <authorList>
            <person name="Yu D."/>
        </authorList>
    </citation>
    <scope>NUCLEOTIDE SEQUENCE [LARGE SCALE GENOMIC DNA]</scope>
    <source>
        <tissue evidence="1">Leaf</tissue>
    </source>
</reference>
<comment type="caution">
    <text evidence="1">The sequence shown here is derived from an EMBL/GenBank/DDBJ whole genome shotgun (WGS) entry which is preliminary data.</text>
</comment>
<keyword evidence="2" id="KW-1185">Reference proteome</keyword>
<evidence type="ECO:0000313" key="1">
    <source>
        <dbReference type="EMBL" id="KAK5826384.1"/>
    </source>
</evidence>
<name>A0ABR0PPM5_GOSAR</name>
<evidence type="ECO:0000313" key="2">
    <source>
        <dbReference type="Proteomes" id="UP001358586"/>
    </source>
</evidence>
<sequence length="104" mass="11448">MHASDKTGGKAFGAFTYTVLKVIKESNGAFTNRQLVLKARSEILNLGFENHHPCLYCSDENADAAFLGHHPNTTTGCLAFIIVSVCVFAYDHRMPVCIKAFKLI</sequence>